<dbReference type="SUPFAM" id="SSF51735">
    <property type="entry name" value="NAD(P)-binding Rossmann-fold domains"/>
    <property type="match status" value="1"/>
</dbReference>
<comment type="caution">
    <text evidence="2">The sequence shown here is derived from an EMBL/GenBank/DDBJ whole genome shotgun (WGS) entry which is preliminary data.</text>
</comment>
<dbReference type="Pfam" id="PF01370">
    <property type="entry name" value="Epimerase"/>
    <property type="match status" value="1"/>
</dbReference>
<name>X1CZD5_9ZZZZ</name>
<dbReference type="EMBL" id="BART01030015">
    <property type="protein sequence ID" value="GAH13237.1"/>
    <property type="molecule type" value="Genomic_DNA"/>
</dbReference>
<dbReference type="PANTHER" id="PTHR11092:SF0">
    <property type="entry name" value="EPIMERASE FAMILY PROTEIN SDR39U1"/>
    <property type="match status" value="1"/>
</dbReference>
<dbReference type="Gene3D" id="3.40.50.720">
    <property type="entry name" value="NAD(P)-binding Rossmann-like Domain"/>
    <property type="match status" value="1"/>
</dbReference>
<evidence type="ECO:0000259" key="1">
    <source>
        <dbReference type="Pfam" id="PF01370"/>
    </source>
</evidence>
<proteinExistence type="predicted"/>
<dbReference type="AlphaFoldDB" id="X1CZD5"/>
<feature type="domain" description="NAD-dependent epimerase/dehydratase" evidence="1">
    <location>
        <begin position="3"/>
        <end position="133"/>
    </location>
</feature>
<dbReference type="PANTHER" id="PTHR11092">
    <property type="entry name" value="SUGAR NUCLEOTIDE EPIMERASE RELATED"/>
    <property type="match status" value="1"/>
</dbReference>
<feature type="non-terminal residue" evidence="2">
    <location>
        <position position="153"/>
    </location>
</feature>
<protein>
    <recommendedName>
        <fullName evidence="1">NAD-dependent epimerase/dehydratase domain-containing protein</fullName>
    </recommendedName>
</protein>
<dbReference type="InterPro" id="IPR001509">
    <property type="entry name" value="Epimerase_deHydtase"/>
</dbReference>
<sequence length="153" mass="16404">MKALVTGGTGFVGPRLLRLLNKPTVLTRNPERAAEKIGHLAGDVIGWNPMEGPPPPESFDGVDCVFHLAGESVAEGRWTTAQKATIRDSRILGTKNLVSGILQNKKGIKTLVSSSAVGYYGDRGEEDLTESSPPGNDFLADVCIDWEREADIA</sequence>
<accession>X1CZD5</accession>
<organism evidence="2">
    <name type="scientific">marine sediment metagenome</name>
    <dbReference type="NCBI Taxonomy" id="412755"/>
    <lineage>
        <taxon>unclassified sequences</taxon>
        <taxon>metagenomes</taxon>
        <taxon>ecological metagenomes</taxon>
    </lineage>
</organism>
<gene>
    <name evidence="2" type="ORF">S01H4_52517</name>
</gene>
<dbReference type="InterPro" id="IPR036291">
    <property type="entry name" value="NAD(P)-bd_dom_sf"/>
</dbReference>
<evidence type="ECO:0000313" key="2">
    <source>
        <dbReference type="EMBL" id="GAH13237.1"/>
    </source>
</evidence>
<reference evidence="2" key="1">
    <citation type="journal article" date="2014" name="Front. Microbiol.">
        <title>High frequency of phylogenetically diverse reductive dehalogenase-homologous genes in deep subseafloor sedimentary metagenomes.</title>
        <authorList>
            <person name="Kawai M."/>
            <person name="Futagami T."/>
            <person name="Toyoda A."/>
            <person name="Takaki Y."/>
            <person name="Nishi S."/>
            <person name="Hori S."/>
            <person name="Arai W."/>
            <person name="Tsubouchi T."/>
            <person name="Morono Y."/>
            <person name="Uchiyama I."/>
            <person name="Ito T."/>
            <person name="Fujiyama A."/>
            <person name="Inagaki F."/>
            <person name="Takami H."/>
        </authorList>
    </citation>
    <scope>NUCLEOTIDE SEQUENCE</scope>
    <source>
        <strain evidence="2">Expedition CK06-06</strain>
    </source>
</reference>